<dbReference type="EMBL" id="AP022567">
    <property type="protein sequence ID" value="BBX30941.1"/>
    <property type="molecule type" value="Genomic_DNA"/>
</dbReference>
<accession>A0ABM7HKC6</accession>
<sequence>MAMAKTQTKPKTADLISTTETAKRLGVTSNMVRTLVADGHLIGYRIGRVVRIDSDSIESFLAKNRMGGHQ</sequence>
<dbReference type="InterPro" id="IPR041657">
    <property type="entry name" value="HTH_17"/>
</dbReference>
<protein>
    <recommendedName>
        <fullName evidence="1">Helix-turn-helix domain-containing protein</fullName>
    </recommendedName>
</protein>
<keyword evidence="3" id="KW-1185">Reference proteome</keyword>
<dbReference type="NCBIfam" id="TIGR01764">
    <property type="entry name" value="excise"/>
    <property type="match status" value="1"/>
</dbReference>
<proteinExistence type="predicted"/>
<dbReference type="Pfam" id="PF12728">
    <property type="entry name" value="HTH_17"/>
    <property type="match status" value="1"/>
</dbReference>
<feature type="domain" description="Helix-turn-helix" evidence="1">
    <location>
        <begin position="16"/>
        <end position="65"/>
    </location>
</feature>
<evidence type="ECO:0000313" key="2">
    <source>
        <dbReference type="EMBL" id="BBX30941.1"/>
    </source>
</evidence>
<evidence type="ECO:0000313" key="3">
    <source>
        <dbReference type="Proteomes" id="UP000465622"/>
    </source>
</evidence>
<dbReference type="InterPro" id="IPR010093">
    <property type="entry name" value="SinI_DNA-bd"/>
</dbReference>
<reference evidence="2 3" key="1">
    <citation type="journal article" date="2019" name="Emerg. Microbes Infect.">
        <title>Comprehensive subspecies identification of 175 nontuberculous mycobacteria species based on 7547 genomic profiles.</title>
        <authorList>
            <person name="Matsumoto Y."/>
            <person name="Kinjo T."/>
            <person name="Motooka D."/>
            <person name="Nabeya D."/>
            <person name="Jung N."/>
            <person name="Uechi K."/>
            <person name="Horii T."/>
            <person name="Iida T."/>
            <person name="Fujita J."/>
            <person name="Nakamura S."/>
        </authorList>
    </citation>
    <scope>NUCLEOTIDE SEQUENCE [LARGE SCALE GENOMIC DNA]</scope>
    <source>
        <strain evidence="2 3">JCM 12375</strain>
    </source>
</reference>
<evidence type="ECO:0000259" key="1">
    <source>
        <dbReference type="Pfam" id="PF12728"/>
    </source>
</evidence>
<gene>
    <name evidence="2" type="ORF">MMAGJ_02230</name>
</gene>
<organism evidence="2 3">
    <name type="scientific">Mycolicibacterium mageritense</name>
    <name type="common">Mycobacterium mageritense</name>
    <dbReference type="NCBI Taxonomy" id="53462"/>
    <lineage>
        <taxon>Bacteria</taxon>
        <taxon>Bacillati</taxon>
        <taxon>Actinomycetota</taxon>
        <taxon>Actinomycetes</taxon>
        <taxon>Mycobacteriales</taxon>
        <taxon>Mycobacteriaceae</taxon>
        <taxon>Mycolicibacterium</taxon>
    </lineage>
</organism>
<name>A0ABM7HKC6_MYCME</name>
<dbReference type="Proteomes" id="UP000465622">
    <property type="component" value="Chromosome"/>
</dbReference>